<dbReference type="PIRSF" id="PIRSF000647">
    <property type="entry name" value="Ser/Thr_PK_SpkB"/>
    <property type="match status" value="1"/>
</dbReference>
<evidence type="ECO:0000256" key="6">
    <source>
        <dbReference type="ARBA" id="ARBA00047899"/>
    </source>
</evidence>
<reference evidence="12" key="1">
    <citation type="submission" date="2022-06" db="EMBL/GenBank/DDBJ databases">
        <title>New cyanobacteria of genus Symplocastrum in benthos of Lake Baikal.</title>
        <authorList>
            <person name="Sorokovikova E."/>
            <person name="Tikhonova I."/>
            <person name="Krasnopeev A."/>
            <person name="Evseev P."/>
            <person name="Gladkikh A."/>
            <person name="Belykh O."/>
        </authorList>
    </citation>
    <scope>NUCLEOTIDE SEQUENCE</scope>
    <source>
        <strain evidence="12">BBK-W-15</strain>
    </source>
</reference>
<feature type="compositionally biased region" description="Basic and acidic residues" evidence="10">
    <location>
        <begin position="331"/>
        <end position="341"/>
    </location>
</feature>
<keyword evidence="5 8" id="KW-0067">ATP-binding</keyword>
<dbReference type="Pfam" id="PF00805">
    <property type="entry name" value="Pentapeptide"/>
    <property type="match status" value="2"/>
</dbReference>
<evidence type="ECO:0000313" key="12">
    <source>
        <dbReference type="EMBL" id="MCP2730580.1"/>
    </source>
</evidence>
<dbReference type="InterPro" id="IPR011009">
    <property type="entry name" value="Kinase-like_dom_sf"/>
</dbReference>
<dbReference type="PANTHER" id="PTHR24363:SF0">
    <property type="entry name" value="SERINE_THREONINE KINASE LIKE DOMAIN CONTAINING 1"/>
    <property type="match status" value="1"/>
</dbReference>
<evidence type="ECO:0000313" key="13">
    <source>
        <dbReference type="Proteomes" id="UP001204953"/>
    </source>
</evidence>
<keyword evidence="1 8" id="KW-0723">Serine/threonine-protein kinase</keyword>
<dbReference type="GO" id="GO:0004674">
    <property type="term" value="F:protein serine/threonine kinase activity"/>
    <property type="evidence" value="ECO:0007669"/>
    <property type="project" value="UniProtKB-UniRule"/>
</dbReference>
<dbReference type="SUPFAM" id="SSF141571">
    <property type="entry name" value="Pentapeptide repeat-like"/>
    <property type="match status" value="1"/>
</dbReference>
<dbReference type="RefSeq" id="WP_254013336.1">
    <property type="nucleotide sequence ID" value="NZ_JAMZMM010000217.1"/>
</dbReference>
<evidence type="ECO:0000256" key="7">
    <source>
        <dbReference type="ARBA" id="ARBA00048679"/>
    </source>
</evidence>
<comment type="catalytic activity">
    <reaction evidence="7 8">
        <text>L-seryl-[protein] + ATP = O-phospho-L-seryl-[protein] + ADP + H(+)</text>
        <dbReference type="Rhea" id="RHEA:17989"/>
        <dbReference type="Rhea" id="RHEA-COMP:9863"/>
        <dbReference type="Rhea" id="RHEA-COMP:11604"/>
        <dbReference type="ChEBI" id="CHEBI:15378"/>
        <dbReference type="ChEBI" id="CHEBI:29999"/>
        <dbReference type="ChEBI" id="CHEBI:30616"/>
        <dbReference type="ChEBI" id="CHEBI:83421"/>
        <dbReference type="ChEBI" id="CHEBI:456216"/>
        <dbReference type="EC" id="2.7.11.1"/>
    </reaction>
</comment>
<dbReference type="AlphaFoldDB" id="A0AAE3GTS6"/>
<gene>
    <name evidence="12" type="ORF">NJ959_19310</name>
</gene>
<evidence type="ECO:0000256" key="3">
    <source>
        <dbReference type="ARBA" id="ARBA00022741"/>
    </source>
</evidence>
<evidence type="ECO:0000256" key="8">
    <source>
        <dbReference type="PIRNR" id="PIRNR000647"/>
    </source>
</evidence>
<dbReference type="Gene3D" id="1.10.510.10">
    <property type="entry name" value="Transferase(Phosphotransferase) domain 1"/>
    <property type="match status" value="1"/>
</dbReference>
<dbReference type="SUPFAM" id="SSF56112">
    <property type="entry name" value="Protein kinase-like (PK-like)"/>
    <property type="match status" value="1"/>
</dbReference>
<keyword evidence="4 8" id="KW-0418">Kinase</keyword>
<feature type="domain" description="Protein kinase" evidence="11">
    <location>
        <begin position="19"/>
        <end position="287"/>
    </location>
</feature>
<evidence type="ECO:0000259" key="11">
    <source>
        <dbReference type="PROSITE" id="PS50011"/>
    </source>
</evidence>
<dbReference type="CDD" id="cd14014">
    <property type="entry name" value="STKc_PknB_like"/>
    <property type="match status" value="1"/>
</dbReference>
<dbReference type="EMBL" id="JAMZMM010000217">
    <property type="protein sequence ID" value="MCP2730580.1"/>
    <property type="molecule type" value="Genomic_DNA"/>
</dbReference>
<dbReference type="InterPro" id="IPR001646">
    <property type="entry name" value="5peptide_repeat"/>
</dbReference>
<dbReference type="InterPro" id="IPR000719">
    <property type="entry name" value="Prot_kinase_dom"/>
</dbReference>
<proteinExistence type="inferred from homology"/>
<sequence>MQVNICKPCGSELLLRDRYRVLSILGKGGFGATFLAQNESLPGSPQCVIKQLRPATNEPHLVQMAQRMFEREATTLGKLGDHPQIPSLLDYFKYNQQFYLVQEYISGSTLQQEIKEQGPLTEVGVKYFLSEILPLLQHIHSQGVIHRDIKPANIIRREPDRKLVLIDFGAVKDEVSLAAVANTSDQTALTNLAIGTQGFAPPEQMQLRPVYASDIYAVGVTCIYLLTGKLPKDLDYNQSTGEMLWRQYVDVSDHFAGVLKKMLEEAVKQRYQSAEEVLRALDLEAYIDTLKNGFTWGNSHKPNGKSTQKDQKIESVPSSGKTATARLAEMIAKRKEKEKNDNSAAGSPTGGIRRTANTSGPATGINWSNSQGSSVGKLKHQQLDADSVKTYYKSGRKDFAYKDLSRLDLQKVNLSGGIFKEAKLIRTNLQGSNLEQANFSKANLQMVNLQEANLSRSYFEGTDLQAADLQGADLSFANISNTNMTNANLCGANLKGAKITEQLLKQAKTNWKTIFPNGKRGSW</sequence>
<feature type="region of interest" description="Disordered" evidence="10">
    <location>
        <begin position="297"/>
        <end position="381"/>
    </location>
</feature>
<keyword evidence="3 8" id="KW-0547">Nucleotide-binding</keyword>
<comment type="caution">
    <text evidence="12">The sequence shown here is derived from an EMBL/GenBank/DDBJ whole genome shotgun (WGS) entry which is preliminary data.</text>
</comment>
<protein>
    <recommendedName>
        <fullName evidence="8">Serine/threonine-protein kinase B</fullName>
        <ecNumber evidence="8">2.7.11.1</ecNumber>
    </recommendedName>
</protein>
<dbReference type="InterPro" id="IPR017441">
    <property type="entry name" value="Protein_kinase_ATP_BS"/>
</dbReference>
<keyword evidence="13" id="KW-1185">Reference proteome</keyword>
<dbReference type="EC" id="2.7.11.1" evidence="8"/>
<comment type="catalytic activity">
    <reaction evidence="6 8">
        <text>L-threonyl-[protein] + ATP = O-phospho-L-threonyl-[protein] + ADP + H(+)</text>
        <dbReference type="Rhea" id="RHEA:46608"/>
        <dbReference type="Rhea" id="RHEA-COMP:11060"/>
        <dbReference type="Rhea" id="RHEA-COMP:11605"/>
        <dbReference type="ChEBI" id="CHEBI:15378"/>
        <dbReference type="ChEBI" id="CHEBI:30013"/>
        <dbReference type="ChEBI" id="CHEBI:30616"/>
        <dbReference type="ChEBI" id="CHEBI:61977"/>
        <dbReference type="ChEBI" id="CHEBI:456216"/>
        <dbReference type="EC" id="2.7.11.1"/>
    </reaction>
</comment>
<evidence type="ECO:0000256" key="4">
    <source>
        <dbReference type="ARBA" id="ARBA00022777"/>
    </source>
</evidence>
<feature type="binding site" evidence="9">
    <location>
        <position position="50"/>
    </location>
    <ligand>
        <name>ATP</name>
        <dbReference type="ChEBI" id="CHEBI:30616"/>
    </ligand>
</feature>
<dbReference type="Pfam" id="PF00069">
    <property type="entry name" value="Pkinase"/>
    <property type="match status" value="1"/>
</dbReference>
<organism evidence="12 13">
    <name type="scientific">Limnofasciculus baicalensis BBK-W-15</name>
    <dbReference type="NCBI Taxonomy" id="2699891"/>
    <lineage>
        <taxon>Bacteria</taxon>
        <taxon>Bacillati</taxon>
        <taxon>Cyanobacteriota</taxon>
        <taxon>Cyanophyceae</taxon>
        <taxon>Coleofasciculales</taxon>
        <taxon>Coleofasciculaceae</taxon>
        <taxon>Limnofasciculus</taxon>
        <taxon>Limnofasciculus baicalensis</taxon>
    </lineage>
</organism>
<dbReference type="PROSITE" id="PS00107">
    <property type="entry name" value="PROTEIN_KINASE_ATP"/>
    <property type="match status" value="1"/>
</dbReference>
<keyword evidence="2 8" id="KW-0808">Transferase</keyword>
<feature type="compositionally biased region" description="Polar residues" evidence="10">
    <location>
        <begin position="355"/>
        <end position="374"/>
    </location>
</feature>
<dbReference type="GO" id="GO:0005524">
    <property type="term" value="F:ATP binding"/>
    <property type="evidence" value="ECO:0007669"/>
    <property type="project" value="UniProtKB-UniRule"/>
</dbReference>
<evidence type="ECO:0000256" key="2">
    <source>
        <dbReference type="ARBA" id="ARBA00022679"/>
    </source>
</evidence>
<evidence type="ECO:0000256" key="9">
    <source>
        <dbReference type="PROSITE-ProRule" id="PRU10141"/>
    </source>
</evidence>
<dbReference type="PANTHER" id="PTHR24363">
    <property type="entry name" value="SERINE/THREONINE PROTEIN KINASE"/>
    <property type="match status" value="1"/>
</dbReference>
<dbReference type="Gene3D" id="2.160.20.80">
    <property type="entry name" value="E3 ubiquitin-protein ligase SopA"/>
    <property type="match status" value="1"/>
</dbReference>
<accession>A0AAE3GTS6</accession>
<evidence type="ECO:0000256" key="1">
    <source>
        <dbReference type="ARBA" id="ARBA00022527"/>
    </source>
</evidence>
<name>A0AAE3GTS6_9CYAN</name>
<evidence type="ECO:0000256" key="10">
    <source>
        <dbReference type="SAM" id="MobiDB-lite"/>
    </source>
</evidence>
<dbReference type="SMART" id="SM00220">
    <property type="entry name" value="S_TKc"/>
    <property type="match status" value="1"/>
</dbReference>
<comment type="similarity">
    <text evidence="8">Belongs to the protein kinase superfamily. Ser/Thr protein kinase family.</text>
</comment>
<dbReference type="Proteomes" id="UP001204953">
    <property type="component" value="Unassembled WGS sequence"/>
</dbReference>
<evidence type="ECO:0000256" key="5">
    <source>
        <dbReference type="ARBA" id="ARBA00022840"/>
    </source>
</evidence>
<dbReference type="PROSITE" id="PS50011">
    <property type="entry name" value="PROTEIN_KINASE_DOM"/>
    <property type="match status" value="1"/>
</dbReference>
<dbReference type="InterPro" id="IPR016252">
    <property type="entry name" value="Ser/Thr_kinase_SpkB"/>
</dbReference>
<feature type="compositionally biased region" description="Polar residues" evidence="10">
    <location>
        <begin position="297"/>
        <end position="306"/>
    </location>
</feature>